<protein>
    <submittedName>
        <fullName evidence="2">(spotted green pufferfish) hypothetical protein</fullName>
    </submittedName>
</protein>
<dbReference type="EMBL" id="CAAE01014764">
    <property type="protein sequence ID" value="CAG05245.1"/>
    <property type="molecule type" value="Genomic_DNA"/>
</dbReference>
<accession>Q4S287</accession>
<evidence type="ECO:0000256" key="1">
    <source>
        <dbReference type="SAM" id="MobiDB-lite"/>
    </source>
</evidence>
<evidence type="ECO:0000313" key="2">
    <source>
        <dbReference type="EMBL" id="CAG05245.1"/>
    </source>
</evidence>
<name>Q4S287_TETNG</name>
<gene>
    <name evidence="2" type="ORF">GSTENG00025209001</name>
</gene>
<reference evidence="2" key="1">
    <citation type="journal article" date="2004" name="Nature">
        <title>Genome duplication in the teleost fish Tetraodon nigroviridis reveals the early vertebrate proto-karyotype.</title>
        <authorList>
            <person name="Jaillon O."/>
            <person name="Aury J.-M."/>
            <person name="Brunet F."/>
            <person name="Petit J.-L."/>
            <person name="Stange-Thomann N."/>
            <person name="Mauceli E."/>
            <person name="Bouneau L."/>
            <person name="Fischer C."/>
            <person name="Ozouf-Costaz C."/>
            <person name="Bernot A."/>
            <person name="Nicaud S."/>
            <person name="Jaffe D."/>
            <person name="Fisher S."/>
            <person name="Lutfalla G."/>
            <person name="Dossat C."/>
            <person name="Segurens B."/>
            <person name="Dasilva C."/>
            <person name="Salanoubat M."/>
            <person name="Levy M."/>
            <person name="Boudet N."/>
            <person name="Castellano S."/>
            <person name="Anthouard V."/>
            <person name="Jubin C."/>
            <person name="Castelli V."/>
            <person name="Katinka M."/>
            <person name="Vacherie B."/>
            <person name="Biemont C."/>
            <person name="Skalli Z."/>
            <person name="Cattolico L."/>
            <person name="Poulain J."/>
            <person name="De Berardinis V."/>
            <person name="Cruaud C."/>
            <person name="Duprat S."/>
            <person name="Brottier P."/>
            <person name="Coutanceau J.-P."/>
            <person name="Gouzy J."/>
            <person name="Parra G."/>
            <person name="Lardier G."/>
            <person name="Chapple C."/>
            <person name="McKernan K.J."/>
            <person name="McEwan P."/>
            <person name="Bosak S."/>
            <person name="Kellis M."/>
            <person name="Volff J.-N."/>
            <person name="Guigo R."/>
            <person name="Zody M.C."/>
            <person name="Mesirov J."/>
            <person name="Lindblad-Toh K."/>
            <person name="Birren B."/>
            <person name="Nusbaum C."/>
            <person name="Kahn D."/>
            <person name="Robinson-Rechavi M."/>
            <person name="Laudet V."/>
            <person name="Schachter V."/>
            <person name="Quetier F."/>
            <person name="Saurin W."/>
            <person name="Scarpelli C."/>
            <person name="Wincker P."/>
            <person name="Lander E.S."/>
            <person name="Weissenbach J."/>
            <person name="Roest Crollius H."/>
        </authorList>
    </citation>
    <scope>NUCLEOTIDE SEQUENCE [LARGE SCALE GENOMIC DNA]</scope>
</reference>
<dbReference type="AlphaFoldDB" id="Q4S287"/>
<reference evidence="2" key="2">
    <citation type="submission" date="2004-02" db="EMBL/GenBank/DDBJ databases">
        <authorList>
            <consortium name="Genoscope"/>
            <consortium name="Whitehead Institute Centre for Genome Research"/>
        </authorList>
    </citation>
    <scope>NUCLEOTIDE SEQUENCE</scope>
</reference>
<comment type="caution">
    <text evidence="2">The sequence shown here is derived from an EMBL/GenBank/DDBJ whole genome shotgun (WGS) entry which is preliminary data.</text>
</comment>
<feature type="region of interest" description="Disordered" evidence="1">
    <location>
        <begin position="1"/>
        <end position="101"/>
    </location>
</feature>
<dbReference type="KEGG" id="tng:GSTEN00025209G001"/>
<sequence>MSDPAERPLTPLSSLEQLSSKDSRGNRWPSEVEDGSERRQKRPERSLTDPQLCLDPESEPTDGRKKANGPRLKPVEQLLPALSPLEDEPPSERKKSPPSQV</sequence>
<proteinExistence type="predicted"/>
<organism evidence="2">
    <name type="scientific">Tetraodon nigroviridis</name>
    <name type="common">Spotted green pufferfish</name>
    <name type="synonym">Chelonodon nigroviridis</name>
    <dbReference type="NCBI Taxonomy" id="99883"/>
    <lineage>
        <taxon>Eukaryota</taxon>
        <taxon>Metazoa</taxon>
        <taxon>Chordata</taxon>
        <taxon>Craniata</taxon>
        <taxon>Vertebrata</taxon>
        <taxon>Euteleostomi</taxon>
        <taxon>Actinopterygii</taxon>
        <taxon>Neopterygii</taxon>
        <taxon>Teleostei</taxon>
        <taxon>Neoteleostei</taxon>
        <taxon>Acanthomorphata</taxon>
        <taxon>Eupercaria</taxon>
        <taxon>Tetraodontiformes</taxon>
        <taxon>Tetradontoidea</taxon>
        <taxon>Tetraodontidae</taxon>
        <taxon>Tetraodon</taxon>
    </lineage>
</organism>
<feature type="compositionally biased region" description="Basic and acidic residues" evidence="1">
    <location>
        <begin position="35"/>
        <end position="47"/>
    </location>
</feature>